<protein>
    <submittedName>
        <fullName evidence="1">Uncharacterized protein</fullName>
    </submittedName>
</protein>
<sequence>MSRFPQGLSVYTITKGRKIEEPLPPLKRTFGCLALQQFPKSPTEFFRPDWMDEEEEAALEAASKKAEEERNIDLLYF</sequence>
<gene>
    <name evidence="1" type="ORF">QFC19_006786</name>
</gene>
<organism evidence="1 2">
    <name type="scientific">Naganishia cerealis</name>
    <dbReference type="NCBI Taxonomy" id="610337"/>
    <lineage>
        <taxon>Eukaryota</taxon>
        <taxon>Fungi</taxon>
        <taxon>Dikarya</taxon>
        <taxon>Basidiomycota</taxon>
        <taxon>Agaricomycotina</taxon>
        <taxon>Tremellomycetes</taxon>
        <taxon>Filobasidiales</taxon>
        <taxon>Filobasidiaceae</taxon>
        <taxon>Naganishia</taxon>
    </lineage>
</organism>
<proteinExistence type="predicted"/>
<evidence type="ECO:0000313" key="1">
    <source>
        <dbReference type="EMBL" id="KAJ9097416.1"/>
    </source>
</evidence>
<dbReference type="EMBL" id="JASBWR010000086">
    <property type="protein sequence ID" value="KAJ9097416.1"/>
    <property type="molecule type" value="Genomic_DNA"/>
</dbReference>
<reference evidence="1" key="1">
    <citation type="submission" date="2023-04" db="EMBL/GenBank/DDBJ databases">
        <title>Draft Genome sequencing of Naganishia species isolated from polar environments using Oxford Nanopore Technology.</title>
        <authorList>
            <person name="Leo P."/>
            <person name="Venkateswaran K."/>
        </authorList>
    </citation>
    <scope>NUCLEOTIDE SEQUENCE</scope>
    <source>
        <strain evidence="1">MNA-CCFEE 5261</strain>
    </source>
</reference>
<dbReference type="Proteomes" id="UP001241377">
    <property type="component" value="Unassembled WGS sequence"/>
</dbReference>
<accession>A0ACC2VEC0</accession>
<name>A0ACC2VEC0_9TREE</name>
<comment type="caution">
    <text evidence="1">The sequence shown here is derived from an EMBL/GenBank/DDBJ whole genome shotgun (WGS) entry which is preliminary data.</text>
</comment>
<evidence type="ECO:0000313" key="2">
    <source>
        <dbReference type="Proteomes" id="UP001241377"/>
    </source>
</evidence>
<keyword evidence="2" id="KW-1185">Reference proteome</keyword>